<evidence type="ECO:0000313" key="3">
    <source>
        <dbReference type="EMBL" id="KAL1280032.1"/>
    </source>
</evidence>
<feature type="region of interest" description="Disordered" evidence="1">
    <location>
        <begin position="58"/>
        <end position="82"/>
    </location>
</feature>
<dbReference type="InterPro" id="IPR041577">
    <property type="entry name" value="RT_RNaseH_2"/>
</dbReference>
<dbReference type="PANTHER" id="PTHR33064">
    <property type="entry name" value="POL PROTEIN"/>
    <property type="match status" value="1"/>
</dbReference>
<dbReference type="EMBL" id="JAYMGO010000002">
    <property type="protein sequence ID" value="KAL1280032.1"/>
    <property type="molecule type" value="Genomic_DNA"/>
</dbReference>
<organism evidence="3 4">
    <name type="scientific">Cirrhinus molitorella</name>
    <name type="common">mud carp</name>
    <dbReference type="NCBI Taxonomy" id="172907"/>
    <lineage>
        <taxon>Eukaryota</taxon>
        <taxon>Metazoa</taxon>
        <taxon>Chordata</taxon>
        <taxon>Craniata</taxon>
        <taxon>Vertebrata</taxon>
        <taxon>Euteleostomi</taxon>
        <taxon>Actinopterygii</taxon>
        <taxon>Neopterygii</taxon>
        <taxon>Teleostei</taxon>
        <taxon>Ostariophysi</taxon>
        <taxon>Cypriniformes</taxon>
        <taxon>Cyprinidae</taxon>
        <taxon>Labeoninae</taxon>
        <taxon>Labeonini</taxon>
        <taxon>Cirrhinus</taxon>
    </lineage>
</organism>
<accession>A0ABR3NTE5</accession>
<reference evidence="3 4" key="1">
    <citation type="submission" date="2023-09" db="EMBL/GenBank/DDBJ databases">
        <authorList>
            <person name="Wang M."/>
        </authorList>
    </citation>
    <scope>NUCLEOTIDE SEQUENCE [LARGE SCALE GENOMIC DNA]</scope>
    <source>
        <strain evidence="3">GT-2023</strain>
        <tissue evidence="3">Liver</tissue>
    </source>
</reference>
<protein>
    <recommendedName>
        <fullName evidence="2">Reverse transcriptase/retrotransposon-derived protein RNase H-like domain-containing protein</fullName>
    </recommendedName>
</protein>
<dbReference type="Pfam" id="PF17919">
    <property type="entry name" value="RT_RNaseH_2"/>
    <property type="match status" value="1"/>
</dbReference>
<name>A0ABR3NTE5_9TELE</name>
<dbReference type="SUPFAM" id="SSF56672">
    <property type="entry name" value="DNA/RNA polymerases"/>
    <property type="match status" value="1"/>
</dbReference>
<dbReference type="InterPro" id="IPR043502">
    <property type="entry name" value="DNA/RNA_pol_sf"/>
</dbReference>
<keyword evidence="4" id="KW-1185">Reference proteome</keyword>
<gene>
    <name evidence="3" type="ORF">QQF64_014632</name>
</gene>
<evidence type="ECO:0000256" key="1">
    <source>
        <dbReference type="SAM" id="MobiDB-lite"/>
    </source>
</evidence>
<sequence>MDPAEMAPVMALKGKTPATVGEVRQMLGFLSYYRSFIPNFSCVAHPLYNLLTVSNLENPTPGPNMKGSNKKGRNNKGHLPSQMPIQWTSSHQGVLNQLIDALLKPPILGYPDFAQSFVLHCDAS</sequence>
<dbReference type="Gene3D" id="3.30.70.270">
    <property type="match status" value="1"/>
</dbReference>
<dbReference type="InterPro" id="IPR051320">
    <property type="entry name" value="Viral_Replic_Matur_Polypro"/>
</dbReference>
<comment type="caution">
    <text evidence="3">The sequence shown here is derived from an EMBL/GenBank/DDBJ whole genome shotgun (WGS) entry which is preliminary data.</text>
</comment>
<feature type="domain" description="Reverse transcriptase/retrotransposon-derived protein RNase H-like" evidence="2">
    <location>
        <begin position="87"/>
        <end position="124"/>
    </location>
</feature>
<dbReference type="InterPro" id="IPR043128">
    <property type="entry name" value="Rev_trsase/Diguanyl_cyclase"/>
</dbReference>
<evidence type="ECO:0000259" key="2">
    <source>
        <dbReference type="Pfam" id="PF17919"/>
    </source>
</evidence>
<evidence type="ECO:0000313" key="4">
    <source>
        <dbReference type="Proteomes" id="UP001558613"/>
    </source>
</evidence>
<dbReference type="Proteomes" id="UP001558613">
    <property type="component" value="Unassembled WGS sequence"/>
</dbReference>
<dbReference type="PANTHER" id="PTHR33064:SF37">
    <property type="entry name" value="RIBONUCLEASE H"/>
    <property type="match status" value="1"/>
</dbReference>
<proteinExistence type="predicted"/>